<feature type="compositionally biased region" description="Gly residues" evidence="6">
    <location>
        <begin position="213"/>
        <end position="222"/>
    </location>
</feature>
<feature type="compositionally biased region" description="Basic and acidic residues" evidence="6">
    <location>
        <begin position="270"/>
        <end position="286"/>
    </location>
</feature>
<organism evidence="8 9">
    <name type="scientific">Eimeria acervulina</name>
    <name type="common">Coccidian parasite</name>
    <dbReference type="NCBI Taxonomy" id="5801"/>
    <lineage>
        <taxon>Eukaryota</taxon>
        <taxon>Sar</taxon>
        <taxon>Alveolata</taxon>
        <taxon>Apicomplexa</taxon>
        <taxon>Conoidasida</taxon>
        <taxon>Coccidia</taxon>
        <taxon>Eucoccidiorida</taxon>
        <taxon>Eimeriorina</taxon>
        <taxon>Eimeriidae</taxon>
        <taxon>Eimeria</taxon>
    </lineage>
</organism>
<sequence>ERVVDMAAAPGGKTTHICQLMKNAGIVYANDPKKERCVSLVANLQRMGVSNCIVKRTVEEFQAHAKLQKQLLCAAVDLVDPNSPTGGYIVYSTCSVSVEENEAVIDYILKARRVKLVPLGVSVGSPGLSSFRGQQFHPSLSLHTRRVYPHLNNMDGFFVAKLKKISNEKVERIKKDRSKTNPYVKVWGPEKWSDKSVTEDFLSFEDSHTGETSSGGGEGGPQNGVSPVSKASSKAARDNRQQQQQQQQQQQTKQKKQHNKRKGFFKRKRENQQEEHTAQHKEEGAPPKRHRMQGGPPSQEPGRGNSKEQKQQQQQQQQQQQRKQQQKHKKQQQKQQQHKKQQQKQQKETD</sequence>
<dbReference type="Gene3D" id="3.40.50.150">
    <property type="entry name" value="Vaccinia Virus protein VP39"/>
    <property type="match status" value="2"/>
</dbReference>
<keyword evidence="2 5" id="KW-0808">Transferase</keyword>
<comment type="caution">
    <text evidence="5">Lacks conserved residue(s) required for the propagation of feature annotation.</text>
</comment>
<dbReference type="PANTHER" id="PTHR22807">
    <property type="entry name" value="NOP2 YEAST -RELATED NOL1/NOP2/FMU SUN DOMAIN-CONTAINING"/>
    <property type="match status" value="1"/>
</dbReference>
<dbReference type="PRINTS" id="PR02008">
    <property type="entry name" value="RCMTFAMILY"/>
</dbReference>
<dbReference type="InterPro" id="IPR029063">
    <property type="entry name" value="SAM-dependent_MTases_sf"/>
</dbReference>
<keyword evidence="1 5" id="KW-0489">Methyltransferase</keyword>
<feature type="region of interest" description="Disordered" evidence="6">
    <location>
        <begin position="206"/>
        <end position="350"/>
    </location>
</feature>
<evidence type="ECO:0000256" key="6">
    <source>
        <dbReference type="SAM" id="MobiDB-lite"/>
    </source>
</evidence>
<evidence type="ECO:0000313" key="9">
    <source>
        <dbReference type="Proteomes" id="UP000018050"/>
    </source>
</evidence>
<protein>
    <submittedName>
        <fullName evidence="8">NOL1/NOP2/sun family domain-containing protein, putative</fullName>
    </submittedName>
</protein>
<feature type="compositionally biased region" description="Basic residues" evidence="6">
    <location>
        <begin position="324"/>
        <end position="342"/>
    </location>
</feature>
<dbReference type="PANTHER" id="PTHR22807:SF30">
    <property type="entry name" value="28S RRNA (CYTOSINE(4447)-C(5))-METHYLTRANSFERASE-RELATED"/>
    <property type="match status" value="1"/>
</dbReference>
<accession>U6GHN0</accession>
<feature type="compositionally biased region" description="Low complexity" evidence="6">
    <location>
        <begin position="241"/>
        <end position="252"/>
    </location>
</feature>
<evidence type="ECO:0000259" key="7">
    <source>
        <dbReference type="PROSITE" id="PS51686"/>
    </source>
</evidence>
<keyword evidence="3 5" id="KW-0949">S-adenosyl-L-methionine</keyword>
<keyword evidence="4 5" id="KW-0694">RNA-binding</keyword>
<evidence type="ECO:0000256" key="2">
    <source>
        <dbReference type="ARBA" id="ARBA00022679"/>
    </source>
</evidence>
<dbReference type="VEuPathDB" id="ToxoDB:EAH_00039710"/>
<evidence type="ECO:0000256" key="4">
    <source>
        <dbReference type="ARBA" id="ARBA00022884"/>
    </source>
</evidence>
<feature type="binding site" evidence="5">
    <location>
        <position position="1"/>
    </location>
    <ligand>
        <name>S-adenosyl-L-methionine</name>
        <dbReference type="ChEBI" id="CHEBI:59789"/>
    </ligand>
</feature>
<dbReference type="GO" id="GO:0009383">
    <property type="term" value="F:rRNA (cytosine-C5-)-methyltransferase activity"/>
    <property type="evidence" value="ECO:0007669"/>
    <property type="project" value="TreeGrafter"/>
</dbReference>
<evidence type="ECO:0000256" key="5">
    <source>
        <dbReference type="PROSITE-ProRule" id="PRU01023"/>
    </source>
</evidence>
<dbReference type="Pfam" id="PF01189">
    <property type="entry name" value="Methyltr_RsmB-F"/>
    <property type="match status" value="1"/>
</dbReference>
<evidence type="ECO:0000256" key="3">
    <source>
        <dbReference type="ARBA" id="ARBA00022691"/>
    </source>
</evidence>
<proteinExistence type="inferred from homology"/>
<dbReference type="GeneID" id="25272041"/>
<dbReference type="GO" id="GO:0070475">
    <property type="term" value="P:rRNA base methylation"/>
    <property type="evidence" value="ECO:0007669"/>
    <property type="project" value="TreeGrafter"/>
</dbReference>
<dbReference type="GO" id="GO:0000470">
    <property type="term" value="P:maturation of LSU-rRNA"/>
    <property type="evidence" value="ECO:0007669"/>
    <property type="project" value="TreeGrafter"/>
</dbReference>
<evidence type="ECO:0000313" key="8">
    <source>
        <dbReference type="EMBL" id="CDI79052.1"/>
    </source>
</evidence>
<feature type="compositionally biased region" description="Low complexity" evidence="6">
    <location>
        <begin position="311"/>
        <end position="323"/>
    </location>
</feature>
<dbReference type="InterPro" id="IPR023267">
    <property type="entry name" value="RCMT"/>
</dbReference>
<reference evidence="8" key="1">
    <citation type="submission" date="2013-10" db="EMBL/GenBank/DDBJ databases">
        <title>Genomic analysis of the causative agents of coccidiosis in chickens.</title>
        <authorList>
            <person name="Reid A.J."/>
            <person name="Blake D."/>
            <person name="Billington K."/>
            <person name="Browne H."/>
            <person name="Dunn M."/>
            <person name="Hung S."/>
            <person name="Kawahara F."/>
            <person name="Miranda-Saavedra D."/>
            <person name="Mourier T."/>
            <person name="Nagra H."/>
            <person name="Otto T.D."/>
            <person name="Rawlings N."/>
            <person name="Sanchez A."/>
            <person name="Sanders M."/>
            <person name="Subramaniam C."/>
            <person name="Tay Y."/>
            <person name="Dear P."/>
            <person name="Doerig C."/>
            <person name="Gruber A."/>
            <person name="Parkinson J."/>
            <person name="Shirley M."/>
            <person name="Wan K.L."/>
            <person name="Berriman M."/>
            <person name="Tomley F."/>
            <person name="Pain A."/>
        </authorList>
    </citation>
    <scope>NUCLEOTIDE SEQUENCE [LARGE SCALE GENOMIC DNA]</scope>
    <source>
        <strain evidence="8">Houghton</strain>
    </source>
</reference>
<evidence type="ECO:0000256" key="1">
    <source>
        <dbReference type="ARBA" id="ARBA00022603"/>
    </source>
</evidence>
<dbReference type="RefSeq" id="XP_013250782.1">
    <property type="nucleotide sequence ID" value="XM_013395328.1"/>
</dbReference>
<dbReference type="GO" id="GO:0003723">
    <property type="term" value="F:RNA binding"/>
    <property type="evidence" value="ECO:0007669"/>
    <property type="project" value="UniProtKB-UniRule"/>
</dbReference>
<feature type="non-terminal residue" evidence="8">
    <location>
        <position position="1"/>
    </location>
</feature>
<dbReference type="GO" id="GO:0005730">
    <property type="term" value="C:nucleolus"/>
    <property type="evidence" value="ECO:0007669"/>
    <property type="project" value="TreeGrafter"/>
</dbReference>
<dbReference type="InterPro" id="IPR001678">
    <property type="entry name" value="MeTrfase_RsmB-F_NOP2_dom"/>
</dbReference>
<gene>
    <name evidence="8" type="ORF">EAH_00039710</name>
</gene>
<dbReference type="AlphaFoldDB" id="U6GHN0"/>
<dbReference type="PROSITE" id="PS51686">
    <property type="entry name" value="SAM_MT_RSMB_NOP"/>
    <property type="match status" value="1"/>
</dbReference>
<feature type="domain" description="SAM-dependent MTase RsmB/NOP-type" evidence="7">
    <location>
        <begin position="1"/>
        <end position="165"/>
    </location>
</feature>
<name>U6GHN0_EIMAC</name>
<feature type="active site" description="Nucleophile" evidence="5">
    <location>
        <position position="94"/>
    </location>
</feature>
<dbReference type="SUPFAM" id="SSF53335">
    <property type="entry name" value="S-adenosyl-L-methionine-dependent methyltransferases"/>
    <property type="match status" value="1"/>
</dbReference>
<keyword evidence="9" id="KW-1185">Reference proteome</keyword>
<dbReference type="Proteomes" id="UP000018050">
    <property type="component" value="Unassembled WGS sequence"/>
</dbReference>
<comment type="similarity">
    <text evidence="5">Belongs to the class I-like SAM-binding methyltransferase superfamily. RsmB/NOP family.</text>
</comment>
<dbReference type="EMBL" id="HG670963">
    <property type="protein sequence ID" value="CDI79052.1"/>
    <property type="molecule type" value="Genomic_DNA"/>
</dbReference>
<reference evidence="8" key="2">
    <citation type="submission" date="2013-10" db="EMBL/GenBank/DDBJ databases">
        <authorList>
            <person name="Aslett M."/>
        </authorList>
    </citation>
    <scope>NUCLEOTIDE SEQUENCE [LARGE SCALE GENOMIC DNA]</scope>
    <source>
        <strain evidence="8">Houghton</strain>
    </source>
</reference>
<dbReference type="InterPro" id="IPR049560">
    <property type="entry name" value="MeTrfase_RsmB-F_NOP2_cat"/>
</dbReference>
<dbReference type="OrthoDB" id="427002at2759"/>
<feature type="compositionally biased region" description="Basic residues" evidence="6">
    <location>
        <begin position="253"/>
        <end position="269"/>
    </location>
</feature>